<organism evidence="2 3">
    <name type="scientific">Saprolegnia diclina (strain VS20)</name>
    <dbReference type="NCBI Taxonomy" id="1156394"/>
    <lineage>
        <taxon>Eukaryota</taxon>
        <taxon>Sar</taxon>
        <taxon>Stramenopiles</taxon>
        <taxon>Oomycota</taxon>
        <taxon>Saprolegniomycetes</taxon>
        <taxon>Saprolegniales</taxon>
        <taxon>Saprolegniaceae</taxon>
        <taxon>Saprolegnia</taxon>
    </lineage>
</organism>
<dbReference type="InParanoid" id="T0PXF9"/>
<feature type="region of interest" description="Disordered" evidence="1">
    <location>
        <begin position="261"/>
        <end position="335"/>
    </location>
</feature>
<dbReference type="AlphaFoldDB" id="T0PXF9"/>
<dbReference type="VEuPathDB" id="FungiDB:SDRG_15258"/>
<gene>
    <name evidence="2" type="ORF">SDRG_15258</name>
</gene>
<dbReference type="OMA" id="WGTHDIS"/>
<dbReference type="eggNOG" id="ENOG502S3BV">
    <property type="taxonomic scope" value="Eukaryota"/>
</dbReference>
<dbReference type="GeneID" id="19955985"/>
<accession>T0PXF9</accession>
<evidence type="ECO:0000256" key="1">
    <source>
        <dbReference type="SAM" id="MobiDB-lite"/>
    </source>
</evidence>
<dbReference type="Proteomes" id="UP000030762">
    <property type="component" value="Unassembled WGS sequence"/>
</dbReference>
<evidence type="ECO:0000313" key="2">
    <source>
        <dbReference type="EMBL" id="EQC26926.1"/>
    </source>
</evidence>
<dbReference type="OrthoDB" id="168337at2759"/>
<sequence length="590" mass="65037">MKKQHPHAGSDKHTADAAATMSWDASLVPLEEGWLDKMDTTLATTADAFFHDLAWSDSADSLLASPQLGAVKAHPRASLTEAEAAFQTPTKDGAFALGARADDALHLYNISCDALFASCDATTESPQTTTDAESPSRLWGGWVWDDQRIFFQAMKAKWTARDGLQKRWDQLSKKIATKSVDQIEAFFTAIVGHVRALLMYGQVAMDVHEPDEVRLALICWYRLFASTPVSGADLENPTQKRAIVHRLTTSFLKSRKQMIAAKSAKKKTAKDPTSPVPPASTTPLTPLTTTTTPVHHPLVRKKRALPLAEVEAPEKRVRHVRSRESSPASSPTPVRAASVASPAYVYDLTTPSKKRQIKVRLVPIDKRTQAVVSQTGAMPKVELKMSSSKRISDVCDHMMKKWVAVLPLLPPHSTLRVVPLGDRLHPGWGTHDISVTCLDIFNHCRQIATDGLVDTVTLEYRWEMEVNDENASPSFRTPNKTEYTTPQRVKLPRPTNLTVEKPIPVPLDLDFLPSPHELPARDPHDPQVTLNFSTDFNGFLDEGPSACSALMDSLGVPPSITTTPRKPTKRITPTLVKPVLRLEMPPSSVV</sequence>
<reference evidence="2 3" key="1">
    <citation type="submission" date="2012-04" db="EMBL/GenBank/DDBJ databases">
        <title>The Genome Sequence of Saprolegnia declina VS20.</title>
        <authorList>
            <consortium name="The Broad Institute Genome Sequencing Platform"/>
            <person name="Russ C."/>
            <person name="Nusbaum C."/>
            <person name="Tyler B."/>
            <person name="van West P."/>
            <person name="Dieguez-Uribeondo J."/>
            <person name="de Bruijn I."/>
            <person name="Tripathy S."/>
            <person name="Jiang R."/>
            <person name="Young S.K."/>
            <person name="Zeng Q."/>
            <person name="Gargeya S."/>
            <person name="Fitzgerald M."/>
            <person name="Haas B."/>
            <person name="Abouelleil A."/>
            <person name="Alvarado L."/>
            <person name="Arachchi H.M."/>
            <person name="Berlin A."/>
            <person name="Chapman S.B."/>
            <person name="Goldberg J."/>
            <person name="Griggs A."/>
            <person name="Gujja S."/>
            <person name="Hansen M."/>
            <person name="Howarth C."/>
            <person name="Imamovic A."/>
            <person name="Larimer J."/>
            <person name="McCowen C."/>
            <person name="Montmayeur A."/>
            <person name="Murphy C."/>
            <person name="Neiman D."/>
            <person name="Pearson M."/>
            <person name="Priest M."/>
            <person name="Roberts A."/>
            <person name="Saif S."/>
            <person name="Shea T."/>
            <person name="Sisk P."/>
            <person name="Sykes S."/>
            <person name="Wortman J."/>
            <person name="Nusbaum C."/>
            <person name="Birren B."/>
        </authorList>
    </citation>
    <scope>NUCLEOTIDE SEQUENCE [LARGE SCALE GENOMIC DNA]</scope>
    <source>
        <strain evidence="2 3">VS20</strain>
    </source>
</reference>
<proteinExistence type="predicted"/>
<name>T0PXF9_SAPDV</name>
<evidence type="ECO:0000313" key="3">
    <source>
        <dbReference type="Proteomes" id="UP000030762"/>
    </source>
</evidence>
<dbReference type="EMBL" id="JH767218">
    <property type="protein sequence ID" value="EQC26926.1"/>
    <property type="molecule type" value="Genomic_DNA"/>
</dbReference>
<feature type="compositionally biased region" description="Low complexity" evidence="1">
    <location>
        <begin position="281"/>
        <end position="296"/>
    </location>
</feature>
<dbReference type="RefSeq" id="XP_008619647.1">
    <property type="nucleotide sequence ID" value="XM_008621425.1"/>
</dbReference>
<protein>
    <submittedName>
        <fullName evidence="2">Uncharacterized protein</fullName>
    </submittedName>
</protein>
<keyword evidence="3" id="KW-1185">Reference proteome</keyword>